<sequence length="169" mass="18859">MQDDLNDGVKWAADQGIADAKRVCVLGWSYGGYAALMGAARDSNLFRCAVATAPVANIPRLYDEIGWSAFKNTARGNFFNDNDPEGLKRSSPYHRADGVNIPLLIIHGDKDVQAFVQHSRDMIDALKKSNKNFEYIEIPNMDHAPSTMQEHLQILTAWEKFLKVHLPAS</sequence>
<dbReference type="Proteomes" id="UP000501891">
    <property type="component" value="Chromosome"/>
</dbReference>
<evidence type="ECO:0000259" key="1">
    <source>
        <dbReference type="Pfam" id="PF00326"/>
    </source>
</evidence>
<dbReference type="Pfam" id="PF00326">
    <property type="entry name" value="Peptidase_S9"/>
    <property type="match status" value="1"/>
</dbReference>
<dbReference type="EMBL" id="CP051775">
    <property type="protein sequence ID" value="QJE74481.1"/>
    <property type="molecule type" value="Genomic_DNA"/>
</dbReference>
<dbReference type="GO" id="GO:0008239">
    <property type="term" value="F:dipeptidyl-peptidase activity"/>
    <property type="evidence" value="ECO:0007669"/>
    <property type="project" value="TreeGrafter"/>
</dbReference>
<dbReference type="SUPFAM" id="SSF53474">
    <property type="entry name" value="alpha/beta-Hydrolases"/>
    <property type="match status" value="1"/>
</dbReference>
<dbReference type="InterPro" id="IPR050278">
    <property type="entry name" value="Serine_Prot_S9B/DPPIV"/>
</dbReference>
<dbReference type="InterPro" id="IPR001375">
    <property type="entry name" value="Peptidase_S9_cat"/>
</dbReference>
<feature type="domain" description="Peptidase S9 prolyl oligopeptidase catalytic" evidence="1">
    <location>
        <begin position="3"/>
        <end position="163"/>
    </location>
</feature>
<dbReference type="Gene3D" id="3.40.50.1820">
    <property type="entry name" value="alpha/beta hydrolase"/>
    <property type="match status" value="1"/>
</dbReference>
<reference evidence="2" key="1">
    <citation type="submission" date="2020-04" db="EMBL/GenBank/DDBJ databases">
        <title>A desert anoxygenic phototrophic bacterium fixes CO2 using RubisCO under aerobic conditions.</title>
        <authorList>
            <person name="Tang K."/>
        </authorList>
    </citation>
    <scope>NUCLEOTIDE SEQUENCE [LARGE SCALE GENOMIC DNA]</scope>
    <source>
        <strain evidence="2">MIMtkB3</strain>
    </source>
</reference>
<gene>
    <name evidence="2" type="ORF">HHL28_16680</name>
</gene>
<dbReference type="InterPro" id="IPR029058">
    <property type="entry name" value="AB_hydrolase_fold"/>
</dbReference>
<keyword evidence="3" id="KW-1185">Reference proteome</keyword>
<protein>
    <submittedName>
        <fullName evidence="2">S9 family peptidase</fullName>
    </submittedName>
</protein>
<dbReference type="PANTHER" id="PTHR11731:SF193">
    <property type="entry name" value="DIPEPTIDYL PEPTIDASE 9"/>
    <property type="match status" value="1"/>
</dbReference>
<dbReference type="KEGG" id="acru:HHL28_16680"/>
<dbReference type="GO" id="GO:0006508">
    <property type="term" value="P:proteolysis"/>
    <property type="evidence" value="ECO:0007669"/>
    <property type="project" value="InterPro"/>
</dbReference>
<accession>A0A858RAV9</accession>
<name>A0A858RAV9_9PROT</name>
<organism evidence="2 3">
    <name type="scientific">Aerophototrophica crusticola</name>
    <dbReference type="NCBI Taxonomy" id="1709002"/>
    <lineage>
        <taxon>Bacteria</taxon>
        <taxon>Pseudomonadati</taxon>
        <taxon>Pseudomonadota</taxon>
        <taxon>Alphaproteobacteria</taxon>
        <taxon>Rhodospirillales</taxon>
        <taxon>Rhodospirillaceae</taxon>
        <taxon>Aerophototrophica</taxon>
    </lineage>
</organism>
<evidence type="ECO:0000313" key="2">
    <source>
        <dbReference type="EMBL" id="QJE74481.1"/>
    </source>
</evidence>
<dbReference type="AlphaFoldDB" id="A0A858RAV9"/>
<dbReference type="GO" id="GO:0008236">
    <property type="term" value="F:serine-type peptidase activity"/>
    <property type="evidence" value="ECO:0007669"/>
    <property type="project" value="InterPro"/>
</dbReference>
<evidence type="ECO:0000313" key="3">
    <source>
        <dbReference type="Proteomes" id="UP000501891"/>
    </source>
</evidence>
<dbReference type="PANTHER" id="PTHR11731">
    <property type="entry name" value="PROTEASE FAMILY S9B,C DIPEPTIDYL-PEPTIDASE IV-RELATED"/>
    <property type="match status" value="1"/>
</dbReference>
<proteinExistence type="predicted"/>